<dbReference type="KEGG" id="vg:29059929"/>
<evidence type="ECO:0000313" key="2">
    <source>
        <dbReference type="Proteomes" id="UP000203219"/>
    </source>
</evidence>
<evidence type="ECO:0000313" key="1">
    <source>
        <dbReference type="EMBL" id="ANH50678.1"/>
    </source>
</evidence>
<reference evidence="2" key="1">
    <citation type="submission" date="2016-04" db="EMBL/GenBank/DDBJ databases">
        <authorList>
            <person name="Adebesin M.O."/>
            <person name="Ahama K."/>
            <person name="Alekasir E.M."/>
            <person name="Ali S."/>
            <person name="Aligholizadeh E."/>
            <person name="Allison J.M."/>
            <person name="Alzaher A."/>
            <person name="Andaya C.D."/>
            <person name="Asfaw S."/>
            <person name="Bansal N."/>
            <person name="Beauchard M.A."/>
            <person name="Betancourt K.A."/>
            <person name="Bhatia B."/>
            <person name="Boretti N.A."/>
            <person name="Brondi J.N."/>
            <person name="Byrd C.E."/>
            <person name="Cao A."/>
            <person name="Cardosa E.A."/>
            <person name="Carter A."/>
            <person name="Chen S."/>
            <person name="Chen Y."/>
            <person name="Clara V.K."/>
            <person name="Cobuzzi M."/>
            <person name="Conn O.L."/>
            <person name="Crosby I.A."/>
            <person name="Daly S.B."/>
            <person name="Depaz I.X."/>
            <person name="Dhaurali S."/>
            <person name="Dowdy K.M."/>
            <person name="Edokobi N.B."/>
            <person name="Ekanayake A.B."/>
            <person name="Ekekwe S.O."/>
            <person name="Emond M.A."/>
            <person name="Endres L."/>
            <person name="Eng S."/>
            <person name="Felkoski S.A."/>
            <person name="Gant C.D."/>
            <person name="Gaskin B."/>
            <person name="Gondal S."/>
            <person name="Gutmann J."/>
            <person name="Ha T.-A."/>
            <person name="Habteyes H."/>
            <person name="Hariri O."/>
            <person name="Healey R.M."/>
            <person name="Heins J.L."/>
            <person name="Henderson A.L."/>
            <person name="Hernandez F.M."/>
            <person name="Hoang P.T."/>
            <person name="Hope K.T."/>
            <person name="Husna A."/>
            <person name="Hussain A."/>
            <person name="Imani O."/>
            <person name="Jackson N.L."/>
            <person name="Jacob V.M."/>
            <person name="Kang C."/>
            <person name="Kantov R.M."/>
            <person name="Kavuru S."/>
            <person name="Kerr M.S."/>
            <person name="Khan O.A."/>
            <person name="Khan T.M."/>
            <person name="King T."/>
            <person name="Kulkarni R."/>
            <person name="Li A."/>
            <person name="Maczka C."/>
            <person name="Maisonet E."/>
            <person name="Majethia P.M."/>
            <person name="Malik D.A."/>
            <person name="Mariam A."/>
            <person name="Marquess E.B."/>
            <person name="Mattison J."/>
            <person name="Mcdonald N."/>
            <person name="Mehr S."/>
            <person name="Mengers S.R."/>
            <person name="Michaels D.P."/>
            <person name="Mondal S."/>
            <person name="Monney D.B."/>
            <person name="Nakhleh S.I."/>
            <person name="Ndubuizu N.C."/>
            <person name="Nguyen A.H."/>
            <person name="Nguyen K.M."/>
            <person name="Nguyen M.T."/>
            <person name="Nicholas M.L."/>
            <person name="Nimalan J.P."/>
            <person name="O'Connell R.A."/>
            <person name="Odoi E."/>
            <person name="Ojo L."/>
            <person name="Okoye A.E."/>
            <person name="Olateru-Olagbegi O."/>
            <person name="Osei K.V."/>
            <person name="Osei-Tutu A."/>
            <person name="Palilla A.M."/>
            <person name="Pancholi S."/>
            <person name="Park J.H."/>
            <person name="Patel K."/>
            <person name="Patel P."/>
            <person name="Pennington E."/>
            <person name="Peterson R.E."/>
            <person name="Pon J."/>
            <person name="Pourkarim H."/>
            <person name="Reed M.L."/>
            <person name="Rottman V."/>
            <person name="Salazar J."/>
            <person name="Samet S."/>
            <person name="Sendze O."/>
            <person name="Stelmack M.A."/>
            <person name="Stinnett R."/>
            <person name="Tchouaga A.L."/>
            <person name="Thompson E.M."/>
            <person name="Tran N.G."/>
            <person name="Truong T."/>
            <person name="Udo J.A."/>
            <person name="Verona L.T."/>
            <person name="Vu T.-Q."/>
            <person name="Wade J."/>
            <person name="Wang N.Q."/>
            <person name="Waters Z.M."/>
            <person name="Wellman R.J."/>
            <person name="Woldegabreal S."/>
            <person name="Yee A.C."/>
            <person name="Yirefu M."/>
            <person name="Zahangir S."/>
            <person name="Zhai Y."/>
            <person name="Devine C.L."/>
            <person name="Liao K."/>
            <person name="Prasad P.K."/>
            <person name="Ruthenberg K.J."/>
            <person name="Shonk J.A."/>
            <person name="Way M."/>
            <person name="Yousufi H.K."/>
            <person name="Cao L."/>
            <person name="Fox J."/>
            <person name="Hobbs E."/>
            <person name="Kilic S."/>
            <person name="Nunn R."/>
            <person name="Patel R."/>
            <person name="Rubenstein M."/>
            <person name="Cresawn S.G."/>
            <person name="Russell D.A."/>
            <person name="Pope W.H."/>
            <person name="Jacobs-Sera D."/>
            <person name="Hendrix R.W."/>
            <person name="Hatfull G.F."/>
            <person name="Erill I."/>
            <person name="Caruso S.M."/>
        </authorList>
    </citation>
    <scope>NUCLEOTIDE SEQUENCE [LARGE SCALE GENOMIC DNA]</scope>
</reference>
<dbReference type="EMBL" id="KX011169">
    <property type="protein sequence ID" value="ANH50678.1"/>
    <property type="molecule type" value="Genomic_DNA"/>
</dbReference>
<dbReference type="Proteomes" id="UP000203219">
    <property type="component" value="Segment"/>
</dbReference>
<dbReference type="RefSeq" id="YP_009281986.1">
    <property type="nucleotide sequence ID" value="NC_031034.1"/>
</dbReference>
<protein>
    <submittedName>
        <fullName evidence="1">Uncharacterized protein</fullName>
    </submittedName>
</protein>
<name>A0A173GC11_9CAUD</name>
<dbReference type="GeneID" id="29059929"/>
<accession>A0A173GC11</accession>
<gene>
    <name evidence="1" type="ORF">SALINJAH_32</name>
</gene>
<organism evidence="1 2">
    <name type="scientific">Bacillus phage SalinJah</name>
    <dbReference type="NCBI Taxonomy" id="1837830"/>
    <lineage>
        <taxon>Viruses</taxon>
        <taxon>Duplodnaviria</taxon>
        <taxon>Heunggongvirae</taxon>
        <taxon>Uroviricota</taxon>
        <taxon>Caudoviricetes</taxon>
        <taxon>Herelleviridae</taxon>
        <taxon>Bastillevirinae</taxon>
        <taxon>Wphvirus</taxon>
        <taxon>Wphvirus BPS13</taxon>
    </lineage>
</organism>
<sequence>MNVIDCGYNRTELYTKETKKLKLRLEITNVDTNESLFIKIKPIVIAHFISFMEACKIKDVSARPVSVAKAELENKKKNLIFRHSNGTNELVVIIEDYSKTDGTYMKTKEIKLKEDIAAVLLTTLYATYHKAQYNGLI</sequence>
<proteinExistence type="predicted"/>